<evidence type="ECO:0000256" key="3">
    <source>
        <dbReference type="ARBA" id="ARBA00023295"/>
    </source>
</evidence>
<dbReference type="InterPro" id="IPR041447">
    <property type="entry name" value="Mannosidase_ig"/>
</dbReference>
<dbReference type="Pfam" id="PF00703">
    <property type="entry name" value="Glyco_hydro_2"/>
    <property type="match status" value="1"/>
</dbReference>
<proteinExistence type="inferred from homology"/>
<feature type="domain" description="Mannosidase Ig/CBM-like" evidence="5">
    <location>
        <begin position="684"/>
        <end position="764"/>
    </location>
</feature>
<dbReference type="Proteomes" id="UP000093795">
    <property type="component" value="Unassembled WGS sequence"/>
</dbReference>
<feature type="domain" description="Beta-mannosidase-like galactose-binding" evidence="7">
    <location>
        <begin position="38"/>
        <end position="155"/>
    </location>
</feature>
<comment type="caution">
    <text evidence="8">The sequence shown here is derived from an EMBL/GenBank/DDBJ whole genome shotgun (WGS) entry which is preliminary data.</text>
</comment>
<evidence type="ECO:0000313" key="9">
    <source>
        <dbReference type="Proteomes" id="UP000093795"/>
    </source>
</evidence>
<dbReference type="SUPFAM" id="SSF49785">
    <property type="entry name" value="Galactose-binding domain-like"/>
    <property type="match status" value="1"/>
</dbReference>
<accession>A0A1A3BLC6</accession>
<evidence type="ECO:0000313" key="8">
    <source>
        <dbReference type="EMBL" id="OBI75794.1"/>
    </source>
</evidence>
<evidence type="ECO:0000259" key="5">
    <source>
        <dbReference type="Pfam" id="PF17786"/>
    </source>
</evidence>
<dbReference type="Pfam" id="PF17786">
    <property type="entry name" value="Mannosidase_ig"/>
    <property type="match status" value="1"/>
</dbReference>
<organism evidence="8 9">
    <name type="scientific">Mycobacterium asiaticum</name>
    <dbReference type="NCBI Taxonomy" id="1790"/>
    <lineage>
        <taxon>Bacteria</taxon>
        <taxon>Bacillati</taxon>
        <taxon>Actinomycetota</taxon>
        <taxon>Actinomycetes</taxon>
        <taxon>Mycobacteriales</taxon>
        <taxon>Mycobacteriaceae</taxon>
        <taxon>Mycobacterium</taxon>
    </lineage>
</organism>
<dbReference type="eggNOG" id="COG3250">
    <property type="taxonomic scope" value="Bacteria"/>
</dbReference>
<sequence>MATRAPHAAPERVELANNWTMSVADTVSADGDALSASDYDAGGWYQVRHMPATVLEVLRENDVYRDLYVGKNLRDQVPQDLYKHDWWYRTQFTAPAGRQTYLLEFPGINYRADIWLNGRLVADHEQIVGMYADHQFDVTPLIRSGEPNVLAVRVIPERALQDIDGVELADSWNDWINWDYLGFPPLNGDPDRRGTSFVPDRNAGIWKPVYLTALGTVGINAATVNSELPLPRTDSARLTIHADVHNYSQQRTRGVLRATITRPDKTTVDVEQAVLLAPGEDQHVTFAPDQFSQLNFDHPELWWPYTMGRPDLHNLRLEYRVDNQLSDTKELRFGIRTVRQYRDAGFSADGGDFYLEVNGKRFPVRGAAYTPDLLFRYDPDRETAILHYAKDLGLNMLRLEGKLASEHLIEEADELGIPLMAGWMCCNQWEKWEQWDAEDQRVAMDSLRSQIRELRSHASAFIWANGSDGLPPPNIRARYRSILDELYWQNPIVDTASPQAKDADGAVQWDGIDMTGPYTWRPPTYWFSGRYGATWGASAEQGSNEQIPPFASLRKFIPPHELWPINDTWSFHAGAQYKNAALLSAQRSIGMRYGVSDSAEIFAAKAQLAQYESARAQFESFAAGGWDIHKMTIYWMLNSHWPSFFGQLFDYYLRPGGAYFGAKKGLRPLSVVFDSYARGIGNSAHVSVVNQSPTDVDDLRVRVRVYDLQGTLQAEGTAEGISVSAGGATEAMTLPSGLAKSPVFFVRCELTRPSGEVVAENVYWQSQQPDDVGDPDNDRAFDSMQASWADMTALNWMPRVPLDITASHQADPGGVVIRLHNPTSNVAFFERAEIMSTRDGDEILPVEYDDNYVTVFPGETVEIRGSVPASLANWVRVTGYNSSPITVAVE</sequence>
<dbReference type="InterPro" id="IPR006102">
    <property type="entry name" value="Ig-like_GH2"/>
</dbReference>
<dbReference type="SUPFAM" id="SSF51445">
    <property type="entry name" value="(Trans)glycosidases"/>
    <property type="match status" value="1"/>
</dbReference>
<dbReference type="InterPro" id="IPR008979">
    <property type="entry name" value="Galactose-bd-like_sf"/>
</dbReference>
<evidence type="ECO:0000256" key="2">
    <source>
        <dbReference type="ARBA" id="ARBA00022801"/>
    </source>
</evidence>
<dbReference type="GO" id="GO:0005975">
    <property type="term" value="P:carbohydrate metabolic process"/>
    <property type="evidence" value="ECO:0007669"/>
    <property type="project" value="InterPro"/>
</dbReference>
<keyword evidence="2 8" id="KW-0378">Hydrolase</keyword>
<evidence type="ECO:0000259" key="4">
    <source>
        <dbReference type="Pfam" id="PF00703"/>
    </source>
</evidence>
<feature type="domain" description="Exo-beta-D-glucosaminidase Ig-fold" evidence="6">
    <location>
        <begin position="785"/>
        <end position="881"/>
    </location>
</feature>
<reference evidence="8 9" key="1">
    <citation type="submission" date="2016-06" db="EMBL/GenBank/DDBJ databases">
        <authorList>
            <person name="Kjaerup R.B."/>
            <person name="Dalgaard T.S."/>
            <person name="Juul-Madsen H.R."/>
        </authorList>
    </citation>
    <scope>NUCLEOTIDE SEQUENCE [LARGE SCALE GENOMIC DNA]</scope>
    <source>
        <strain evidence="8 9">1081914.2</strain>
    </source>
</reference>
<dbReference type="Gene3D" id="3.20.20.80">
    <property type="entry name" value="Glycosidases"/>
    <property type="match status" value="1"/>
</dbReference>
<dbReference type="InterPro" id="IPR054593">
    <property type="entry name" value="Beta-mannosidase-like_N2"/>
</dbReference>
<feature type="domain" description="Glycoside hydrolase family 2 immunoglobulin-like beta-sandwich" evidence="4">
    <location>
        <begin position="234"/>
        <end position="336"/>
    </location>
</feature>
<dbReference type="InterPro" id="IPR013783">
    <property type="entry name" value="Ig-like_fold"/>
</dbReference>
<comment type="similarity">
    <text evidence="1">Belongs to the glycosyl hydrolase 2 family.</text>
</comment>
<dbReference type="SUPFAM" id="SSF49303">
    <property type="entry name" value="beta-Galactosidase/glucuronidase domain"/>
    <property type="match status" value="3"/>
</dbReference>
<name>A0A1A3BLC6_MYCAS</name>
<keyword evidence="3" id="KW-0326">Glycosidase</keyword>
<dbReference type="GO" id="GO:0004553">
    <property type="term" value="F:hydrolase activity, hydrolyzing O-glycosyl compounds"/>
    <property type="evidence" value="ECO:0007669"/>
    <property type="project" value="InterPro"/>
</dbReference>
<dbReference type="InterPro" id="IPR043534">
    <property type="entry name" value="EBDG/EBM"/>
</dbReference>
<protein>
    <submittedName>
        <fullName evidence="8">Glycoside hydrolase</fullName>
    </submittedName>
</protein>
<evidence type="ECO:0000259" key="7">
    <source>
        <dbReference type="Pfam" id="PF22666"/>
    </source>
</evidence>
<dbReference type="PANTHER" id="PTHR43536:SF1">
    <property type="entry name" value="MANNOSYLGLYCOPROTEIN ENDO-BETA-MANNOSIDASE"/>
    <property type="match status" value="1"/>
</dbReference>
<evidence type="ECO:0000256" key="1">
    <source>
        <dbReference type="ARBA" id="ARBA00007401"/>
    </source>
</evidence>
<evidence type="ECO:0000259" key="6">
    <source>
        <dbReference type="Pfam" id="PF18368"/>
    </source>
</evidence>
<dbReference type="AlphaFoldDB" id="A0A1A3BLC6"/>
<dbReference type="STRING" id="1790.A5645_13280"/>
<dbReference type="Pfam" id="PF22666">
    <property type="entry name" value="Glyco_hydro_2_N2"/>
    <property type="match status" value="1"/>
</dbReference>
<dbReference type="Gene3D" id="2.60.40.10">
    <property type="entry name" value="Immunoglobulins"/>
    <property type="match status" value="3"/>
</dbReference>
<dbReference type="InterPro" id="IPR041351">
    <property type="entry name" value="Ig_GlcNase"/>
</dbReference>
<dbReference type="Pfam" id="PF18368">
    <property type="entry name" value="Ig_GlcNase"/>
    <property type="match status" value="1"/>
</dbReference>
<dbReference type="PANTHER" id="PTHR43536">
    <property type="entry name" value="MANNOSYLGLYCOPROTEIN ENDO-BETA-MANNOSIDASE"/>
    <property type="match status" value="1"/>
</dbReference>
<dbReference type="InterPro" id="IPR036156">
    <property type="entry name" value="Beta-gal/glucu_dom_sf"/>
</dbReference>
<dbReference type="Gene3D" id="2.60.120.260">
    <property type="entry name" value="Galactose-binding domain-like"/>
    <property type="match status" value="1"/>
</dbReference>
<dbReference type="InterPro" id="IPR017853">
    <property type="entry name" value="GH"/>
</dbReference>
<dbReference type="EMBL" id="LZKQ01000289">
    <property type="protein sequence ID" value="OBI75794.1"/>
    <property type="molecule type" value="Genomic_DNA"/>
</dbReference>
<gene>
    <name evidence="8" type="ORF">A9X01_04560</name>
</gene>